<protein>
    <submittedName>
        <fullName evidence="2">Lactonase family protein</fullName>
    </submittedName>
</protein>
<evidence type="ECO:0000313" key="2">
    <source>
        <dbReference type="EMBL" id="QAY68069.1"/>
    </source>
</evidence>
<organism evidence="2 3">
    <name type="scientific">Paenibacillus protaetiae</name>
    <dbReference type="NCBI Taxonomy" id="2509456"/>
    <lineage>
        <taxon>Bacteria</taxon>
        <taxon>Bacillati</taxon>
        <taxon>Bacillota</taxon>
        <taxon>Bacilli</taxon>
        <taxon>Bacillales</taxon>
        <taxon>Paenibacillaceae</taxon>
        <taxon>Paenibacillus</taxon>
    </lineage>
</organism>
<dbReference type="GO" id="GO:0017057">
    <property type="term" value="F:6-phosphogluconolactonase activity"/>
    <property type="evidence" value="ECO:0007669"/>
    <property type="project" value="TreeGrafter"/>
</dbReference>
<comment type="similarity">
    <text evidence="1">Belongs to the cycloisomerase 2 family.</text>
</comment>
<gene>
    <name evidence="2" type="ORF">ET464_18550</name>
</gene>
<dbReference type="GO" id="GO:0005829">
    <property type="term" value="C:cytosol"/>
    <property type="evidence" value="ECO:0007669"/>
    <property type="project" value="TreeGrafter"/>
</dbReference>
<name>A0A4P6F1R4_9BACL</name>
<dbReference type="InterPro" id="IPR011048">
    <property type="entry name" value="Haem_d1_sf"/>
</dbReference>
<reference evidence="2 3" key="1">
    <citation type="submission" date="2019-01" db="EMBL/GenBank/DDBJ databases">
        <title>Genome sequencing of strain FW100M-2.</title>
        <authorList>
            <person name="Heo J."/>
            <person name="Kim S.-J."/>
            <person name="Kim J.-S."/>
            <person name="Hong S.-B."/>
            <person name="Kwon S.-W."/>
        </authorList>
    </citation>
    <scope>NUCLEOTIDE SEQUENCE [LARGE SCALE GENOMIC DNA]</scope>
    <source>
        <strain evidence="2 3">FW100M-2</strain>
    </source>
</reference>
<sequence>MARFDGHYHYSGTVYIGCYGPADEATIHVCQFDKETGKLEVKESYGGVADASFLTLHPNGRYLYAVSETEFTGGVPGGSAVALAVGTEDGKLAFTGDTLTYGAHPCYISTDAAGTTAFVSNYSGGTITLLPIEADGTLGEASFVIEEEAELGPQADRQEQPHPHSIQKVGPYVYMADLGTDTIFIFKHGASAGAFSFVGTCRLQAGAGPRHIAFHEEIPYAYVANELDSTVTVLRVEEEGARLVPVQTLSTLPPSYEGNNFPADIHLSPSGRYLYSSNRGHNSIAVYEVNLEDGSLTAIQHHSCGGDWPRNFALTPDGGFLLAGNQNSGSVAVFALDPERGVITEQVFELAVSKPACILVS</sequence>
<dbReference type="PANTHER" id="PTHR30344">
    <property type="entry name" value="6-PHOSPHOGLUCONOLACTONASE-RELATED"/>
    <property type="match status" value="1"/>
</dbReference>
<dbReference type="KEGG" id="pprt:ET464_18550"/>
<dbReference type="InterPro" id="IPR050282">
    <property type="entry name" value="Cycloisomerase_2"/>
</dbReference>
<evidence type="ECO:0000256" key="1">
    <source>
        <dbReference type="ARBA" id="ARBA00005564"/>
    </source>
</evidence>
<keyword evidence="3" id="KW-1185">Reference proteome</keyword>
<evidence type="ECO:0000313" key="3">
    <source>
        <dbReference type="Proteomes" id="UP000293568"/>
    </source>
</evidence>
<dbReference type="OrthoDB" id="9790815at2"/>
<dbReference type="InterPro" id="IPR015943">
    <property type="entry name" value="WD40/YVTN_repeat-like_dom_sf"/>
</dbReference>
<dbReference type="AlphaFoldDB" id="A0A4P6F1R4"/>
<accession>A0A4P6F1R4</accession>
<dbReference type="InterPro" id="IPR019405">
    <property type="entry name" value="Lactonase_7-beta_prop"/>
</dbReference>
<dbReference type="Gene3D" id="2.130.10.10">
    <property type="entry name" value="YVTN repeat-like/Quinoprotein amine dehydrogenase"/>
    <property type="match status" value="1"/>
</dbReference>
<dbReference type="Pfam" id="PF10282">
    <property type="entry name" value="Lactonase"/>
    <property type="match status" value="1"/>
</dbReference>
<proteinExistence type="inferred from homology"/>
<dbReference type="EMBL" id="CP035492">
    <property type="protein sequence ID" value="QAY68069.1"/>
    <property type="molecule type" value="Genomic_DNA"/>
</dbReference>
<dbReference type="Proteomes" id="UP000293568">
    <property type="component" value="Chromosome"/>
</dbReference>
<dbReference type="SUPFAM" id="SSF51004">
    <property type="entry name" value="C-terminal (heme d1) domain of cytochrome cd1-nitrite reductase"/>
    <property type="match status" value="1"/>
</dbReference>
<dbReference type="PANTHER" id="PTHR30344:SF1">
    <property type="entry name" value="6-PHOSPHOGLUCONOLACTONASE"/>
    <property type="match status" value="1"/>
</dbReference>
<dbReference type="RefSeq" id="WP_129443483.1">
    <property type="nucleotide sequence ID" value="NZ_CP035492.1"/>
</dbReference>